<reference evidence="2" key="1">
    <citation type="submission" date="2022-09" db="EMBL/GenBank/DDBJ databases">
        <title>Rhodovastum sp. nov. RN2-1 isolated from soil in Seongnam, South Korea.</title>
        <authorList>
            <person name="Le N.T."/>
        </authorList>
    </citation>
    <scope>NUCLEOTIDE SEQUENCE</scope>
    <source>
        <strain evidence="2">RN2-1</strain>
    </source>
</reference>
<gene>
    <name evidence="2" type="ORF">OL599_16500</name>
</gene>
<evidence type="ECO:0000313" key="2">
    <source>
        <dbReference type="EMBL" id="MCW3476181.1"/>
    </source>
</evidence>
<name>A0AA41YLR5_9PROT</name>
<keyword evidence="1" id="KW-0472">Membrane</keyword>
<evidence type="ECO:0000313" key="3">
    <source>
        <dbReference type="Proteomes" id="UP001165679"/>
    </source>
</evidence>
<organism evidence="2 3">
    <name type="scientific">Limobrevibacterium gyesilva</name>
    <dbReference type="NCBI Taxonomy" id="2991712"/>
    <lineage>
        <taxon>Bacteria</taxon>
        <taxon>Pseudomonadati</taxon>
        <taxon>Pseudomonadota</taxon>
        <taxon>Alphaproteobacteria</taxon>
        <taxon>Acetobacterales</taxon>
        <taxon>Acetobacteraceae</taxon>
        <taxon>Limobrevibacterium</taxon>
    </lineage>
</organism>
<keyword evidence="1" id="KW-0812">Transmembrane</keyword>
<evidence type="ECO:0000256" key="1">
    <source>
        <dbReference type="SAM" id="Phobius"/>
    </source>
</evidence>
<dbReference type="RefSeq" id="WP_264714937.1">
    <property type="nucleotide sequence ID" value="NZ_JAPDNT010000016.1"/>
</dbReference>
<dbReference type="Proteomes" id="UP001165679">
    <property type="component" value="Unassembled WGS sequence"/>
</dbReference>
<protein>
    <submittedName>
        <fullName evidence="2">Uncharacterized protein</fullName>
    </submittedName>
</protein>
<sequence>MIRQSAFIYEIATLIALASSLGAVWLPARKAARTDPLSIIRSAT</sequence>
<dbReference type="EMBL" id="JAPDNT010000016">
    <property type="protein sequence ID" value="MCW3476181.1"/>
    <property type="molecule type" value="Genomic_DNA"/>
</dbReference>
<keyword evidence="3" id="KW-1185">Reference proteome</keyword>
<feature type="transmembrane region" description="Helical" evidence="1">
    <location>
        <begin position="6"/>
        <end position="26"/>
    </location>
</feature>
<accession>A0AA41YLR5</accession>
<proteinExistence type="predicted"/>
<comment type="caution">
    <text evidence="2">The sequence shown here is derived from an EMBL/GenBank/DDBJ whole genome shotgun (WGS) entry which is preliminary data.</text>
</comment>
<keyword evidence="1" id="KW-1133">Transmembrane helix</keyword>
<dbReference type="AlphaFoldDB" id="A0AA41YLR5"/>
<reference evidence="2" key="2">
    <citation type="submission" date="2022-10" db="EMBL/GenBank/DDBJ databases">
        <authorList>
            <person name="Trinh H.N."/>
        </authorList>
    </citation>
    <scope>NUCLEOTIDE SEQUENCE</scope>
    <source>
        <strain evidence="2">RN2-1</strain>
    </source>
</reference>